<dbReference type="AlphaFoldDB" id="A0A561R2Y9"/>
<dbReference type="OrthoDB" id="8447118at2"/>
<dbReference type="PANTHER" id="PTHR39515:SF2">
    <property type="entry name" value="HTH-TYPE TRANSCRIPTIONAL REGULATOR RV0880"/>
    <property type="match status" value="1"/>
</dbReference>
<dbReference type="PANTHER" id="PTHR39515">
    <property type="entry name" value="CONSERVED PROTEIN"/>
    <property type="match status" value="1"/>
</dbReference>
<accession>A0A561R2Y9</accession>
<dbReference type="GO" id="GO:0003700">
    <property type="term" value="F:DNA-binding transcription factor activity"/>
    <property type="evidence" value="ECO:0007669"/>
    <property type="project" value="InterPro"/>
</dbReference>
<dbReference type="SMART" id="SM00347">
    <property type="entry name" value="HTH_MARR"/>
    <property type="match status" value="1"/>
</dbReference>
<dbReference type="Proteomes" id="UP000320653">
    <property type="component" value="Unassembled WGS sequence"/>
</dbReference>
<reference evidence="5 6" key="1">
    <citation type="submission" date="2019-06" db="EMBL/GenBank/DDBJ databases">
        <title>Sorghum-associated microbial communities from plants grown in Nebraska, USA.</title>
        <authorList>
            <person name="Schachtman D."/>
        </authorList>
    </citation>
    <scope>NUCLEOTIDE SEQUENCE [LARGE SCALE GENOMIC DNA]</scope>
    <source>
        <strain evidence="5 6">1225</strain>
    </source>
</reference>
<dbReference type="PROSITE" id="PS50995">
    <property type="entry name" value="HTH_MARR_2"/>
    <property type="match status" value="1"/>
</dbReference>
<evidence type="ECO:0000313" key="6">
    <source>
        <dbReference type="Proteomes" id="UP000320653"/>
    </source>
</evidence>
<dbReference type="InterPro" id="IPR000835">
    <property type="entry name" value="HTH_MarR-typ"/>
</dbReference>
<dbReference type="GO" id="GO:0003677">
    <property type="term" value="F:DNA binding"/>
    <property type="evidence" value="ECO:0007669"/>
    <property type="project" value="UniProtKB-KW"/>
</dbReference>
<keyword evidence="3" id="KW-0804">Transcription</keyword>
<dbReference type="Pfam" id="PF01047">
    <property type="entry name" value="MarR"/>
    <property type="match status" value="1"/>
</dbReference>
<dbReference type="PROSITE" id="PS01117">
    <property type="entry name" value="HTH_MARR_1"/>
    <property type="match status" value="1"/>
</dbReference>
<evidence type="ECO:0000256" key="3">
    <source>
        <dbReference type="ARBA" id="ARBA00023163"/>
    </source>
</evidence>
<evidence type="ECO:0000313" key="5">
    <source>
        <dbReference type="EMBL" id="TWF56959.1"/>
    </source>
</evidence>
<dbReference type="InterPro" id="IPR036390">
    <property type="entry name" value="WH_DNA-bd_sf"/>
</dbReference>
<sequence>MQSPDSKISPAIVKAVLLLARRLRSERPEGAAPLSLLSLLGTLHRLGEMPATRLAAEERLQPQSLTRMIGILEEKDWIARRRSDADRREILIAITPEGKRVLSRDIEARRVWLEGAMEETLDERQRAVLMEAAGIMLKLAGSDHGRVDEG</sequence>
<gene>
    <name evidence="5" type="ORF">FHW37_102599</name>
</gene>
<dbReference type="Gene3D" id="1.10.287.100">
    <property type="match status" value="1"/>
</dbReference>
<dbReference type="InterPro" id="IPR023187">
    <property type="entry name" value="Tscrpt_reg_MarR-type_CS"/>
</dbReference>
<keyword evidence="2 5" id="KW-0238">DNA-binding</keyword>
<dbReference type="SUPFAM" id="SSF46785">
    <property type="entry name" value="Winged helix' DNA-binding domain"/>
    <property type="match status" value="1"/>
</dbReference>
<keyword evidence="1" id="KW-0805">Transcription regulation</keyword>
<feature type="domain" description="HTH marR-type" evidence="4">
    <location>
        <begin position="5"/>
        <end position="138"/>
    </location>
</feature>
<keyword evidence="6" id="KW-1185">Reference proteome</keyword>
<evidence type="ECO:0000256" key="1">
    <source>
        <dbReference type="ARBA" id="ARBA00023015"/>
    </source>
</evidence>
<proteinExistence type="predicted"/>
<evidence type="ECO:0000259" key="4">
    <source>
        <dbReference type="PROSITE" id="PS50995"/>
    </source>
</evidence>
<protein>
    <submittedName>
        <fullName evidence="5">DNA-binding MarR family transcriptional regulator</fullName>
    </submittedName>
</protein>
<name>A0A561R2Y9_9HYPH</name>
<evidence type="ECO:0000256" key="2">
    <source>
        <dbReference type="ARBA" id="ARBA00023125"/>
    </source>
</evidence>
<dbReference type="InterPro" id="IPR036388">
    <property type="entry name" value="WH-like_DNA-bd_sf"/>
</dbReference>
<organism evidence="5 6">
    <name type="scientific">Neorhizobium alkalisoli</name>
    <dbReference type="NCBI Taxonomy" id="528178"/>
    <lineage>
        <taxon>Bacteria</taxon>
        <taxon>Pseudomonadati</taxon>
        <taxon>Pseudomonadota</taxon>
        <taxon>Alphaproteobacteria</taxon>
        <taxon>Hyphomicrobiales</taxon>
        <taxon>Rhizobiaceae</taxon>
        <taxon>Rhizobium/Agrobacterium group</taxon>
        <taxon>Neorhizobium</taxon>
    </lineage>
</organism>
<dbReference type="EMBL" id="VIWP01000002">
    <property type="protein sequence ID" value="TWF56959.1"/>
    <property type="molecule type" value="Genomic_DNA"/>
</dbReference>
<dbReference type="InterPro" id="IPR052526">
    <property type="entry name" value="HTH-type_Bedaq_tolerance"/>
</dbReference>
<dbReference type="RefSeq" id="WP_145635064.1">
    <property type="nucleotide sequence ID" value="NZ_VIWP01000002.1"/>
</dbReference>
<comment type="caution">
    <text evidence="5">The sequence shown here is derived from an EMBL/GenBank/DDBJ whole genome shotgun (WGS) entry which is preliminary data.</text>
</comment>
<dbReference type="Gene3D" id="1.10.10.10">
    <property type="entry name" value="Winged helix-like DNA-binding domain superfamily/Winged helix DNA-binding domain"/>
    <property type="match status" value="1"/>
</dbReference>